<protein>
    <submittedName>
        <fullName evidence="3">Uncharacterized protein</fullName>
    </submittedName>
</protein>
<dbReference type="AlphaFoldDB" id="C4Y8K8"/>
<evidence type="ECO:0000256" key="1">
    <source>
        <dbReference type="SAM" id="MobiDB-lite"/>
    </source>
</evidence>
<evidence type="ECO:0000313" key="3">
    <source>
        <dbReference type="EMBL" id="EEQ40408.1"/>
    </source>
</evidence>
<name>C4Y8K8_CLAL4</name>
<evidence type="ECO:0000313" key="4">
    <source>
        <dbReference type="Proteomes" id="UP000007703"/>
    </source>
</evidence>
<keyword evidence="2" id="KW-0812">Transmembrane</keyword>
<keyword evidence="2" id="KW-1133">Transmembrane helix</keyword>
<feature type="region of interest" description="Disordered" evidence="1">
    <location>
        <begin position="172"/>
        <end position="193"/>
    </location>
</feature>
<dbReference type="KEGG" id="clu:CLUG_04536"/>
<dbReference type="VEuPathDB" id="FungiDB:CLUG_04536"/>
<dbReference type="EMBL" id="CH408080">
    <property type="protein sequence ID" value="EEQ40408.1"/>
    <property type="molecule type" value="Genomic_DNA"/>
</dbReference>
<keyword evidence="2" id="KW-0472">Membrane</keyword>
<dbReference type="InParanoid" id="C4Y8K8"/>
<evidence type="ECO:0000256" key="2">
    <source>
        <dbReference type="SAM" id="Phobius"/>
    </source>
</evidence>
<sequence>MVRKRRKKRVFTNPRAGHCPFIIIHPQCGDQCKADEWVPLMGTFVATPRVCAGPYHIFLHRQAQRPSTGRRLLSPLRWTLGNLFGVLALGLAMFAGPFINSLRSYRGTRSFDLPPFPLVRISEQVKKLVTYWCGFQAKTPSGWFAYAQPRRGGSSQGKISIIAEETVKREAEAADGGASGQGKKKFSSYGKFM</sequence>
<proteinExistence type="predicted"/>
<accession>C4Y8K8</accession>
<dbReference type="HOGENOM" id="CLU_1408600_0_0_1"/>
<reference evidence="3 4" key="1">
    <citation type="journal article" date="2009" name="Nature">
        <title>Evolution of pathogenicity and sexual reproduction in eight Candida genomes.</title>
        <authorList>
            <person name="Butler G."/>
            <person name="Rasmussen M.D."/>
            <person name="Lin M.F."/>
            <person name="Santos M.A."/>
            <person name="Sakthikumar S."/>
            <person name="Munro C.A."/>
            <person name="Rheinbay E."/>
            <person name="Grabherr M."/>
            <person name="Forche A."/>
            <person name="Reedy J.L."/>
            <person name="Agrafioti I."/>
            <person name="Arnaud M.B."/>
            <person name="Bates S."/>
            <person name="Brown A.J."/>
            <person name="Brunke S."/>
            <person name="Costanzo M.C."/>
            <person name="Fitzpatrick D.A."/>
            <person name="de Groot P.W."/>
            <person name="Harris D."/>
            <person name="Hoyer L.L."/>
            <person name="Hube B."/>
            <person name="Klis F.M."/>
            <person name="Kodira C."/>
            <person name="Lennard N."/>
            <person name="Logue M.E."/>
            <person name="Martin R."/>
            <person name="Neiman A.M."/>
            <person name="Nikolaou E."/>
            <person name="Quail M.A."/>
            <person name="Quinn J."/>
            <person name="Santos M.C."/>
            <person name="Schmitzberger F.F."/>
            <person name="Sherlock G."/>
            <person name="Shah P."/>
            <person name="Silverstein K.A."/>
            <person name="Skrzypek M.S."/>
            <person name="Soll D."/>
            <person name="Staggs R."/>
            <person name="Stansfield I."/>
            <person name="Stumpf M.P."/>
            <person name="Sudbery P.E."/>
            <person name="Srikantha T."/>
            <person name="Zeng Q."/>
            <person name="Berman J."/>
            <person name="Berriman M."/>
            <person name="Heitman J."/>
            <person name="Gow N.A."/>
            <person name="Lorenz M.C."/>
            <person name="Birren B.W."/>
            <person name="Kellis M."/>
            <person name="Cuomo C.A."/>
        </authorList>
    </citation>
    <scope>NUCLEOTIDE SEQUENCE [LARGE SCALE GENOMIC DNA]</scope>
    <source>
        <strain evidence="3 4">ATCC 42720</strain>
    </source>
</reference>
<feature type="transmembrane region" description="Helical" evidence="2">
    <location>
        <begin position="80"/>
        <end position="99"/>
    </location>
</feature>
<organism evidence="3 4">
    <name type="scientific">Clavispora lusitaniae (strain ATCC 42720)</name>
    <name type="common">Yeast</name>
    <name type="synonym">Candida lusitaniae</name>
    <dbReference type="NCBI Taxonomy" id="306902"/>
    <lineage>
        <taxon>Eukaryota</taxon>
        <taxon>Fungi</taxon>
        <taxon>Dikarya</taxon>
        <taxon>Ascomycota</taxon>
        <taxon>Saccharomycotina</taxon>
        <taxon>Pichiomycetes</taxon>
        <taxon>Metschnikowiaceae</taxon>
        <taxon>Clavispora</taxon>
    </lineage>
</organism>
<gene>
    <name evidence="3" type="ORF">CLUG_04536</name>
</gene>
<dbReference type="Proteomes" id="UP000007703">
    <property type="component" value="Unassembled WGS sequence"/>
</dbReference>